<keyword evidence="4" id="KW-0808">Transferase</keyword>
<dbReference type="Proteomes" id="UP001295423">
    <property type="component" value="Unassembled WGS sequence"/>
</dbReference>
<proteinExistence type="predicted"/>
<evidence type="ECO:0000256" key="3">
    <source>
        <dbReference type="ARBA" id="ARBA00012483"/>
    </source>
</evidence>
<dbReference type="EC" id="2.3.2.27" evidence="3"/>
<name>A0AAD2FZK2_9STRA</name>
<dbReference type="GO" id="GO:0006511">
    <property type="term" value="P:ubiquitin-dependent protein catabolic process"/>
    <property type="evidence" value="ECO:0007669"/>
    <property type="project" value="TreeGrafter"/>
</dbReference>
<keyword evidence="5 14" id="KW-0812">Transmembrane</keyword>
<feature type="region of interest" description="Disordered" evidence="13">
    <location>
        <begin position="239"/>
        <end position="290"/>
    </location>
</feature>
<keyword evidence="9" id="KW-0862">Zinc</keyword>
<feature type="compositionally biased region" description="Polar residues" evidence="13">
    <location>
        <begin position="267"/>
        <end position="279"/>
    </location>
</feature>
<dbReference type="InterPro" id="IPR001841">
    <property type="entry name" value="Znf_RING"/>
</dbReference>
<keyword evidence="10 14" id="KW-1133">Transmembrane helix</keyword>
<dbReference type="PANTHER" id="PTHR45977">
    <property type="entry name" value="TARGET OF ERK KINASE MPK-1"/>
    <property type="match status" value="1"/>
</dbReference>
<dbReference type="Gene3D" id="3.30.40.10">
    <property type="entry name" value="Zinc/RING finger domain, C3HC4 (zinc finger)"/>
    <property type="match status" value="1"/>
</dbReference>
<keyword evidence="6" id="KW-0479">Metal-binding</keyword>
<evidence type="ECO:0000256" key="9">
    <source>
        <dbReference type="ARBA" id="ARBA00022833"/>
    </source>
</evidence>
<keyword evidence="7 12" id="KW-0863">Zinc-finger</keyword>
<evidence type="ECO:0000256" key="11">
    <source>
        <dbReference type="ARBA" id="ARBA00023136"/>
    </source>
</evidence>
<dbReference type="GO" id="GO:0016020">
    <property type="term" value="C:membrane"/>
    <property type="evidence" value="ECO:0007669"/>
    <property type="project" value="UniProtKB-SubCell"/>
</dbReference>
<feature type="domain" description="RING-type" evidence="15">
    <location>
        <begin position="312"/>
        <end position="356"/>
    </location>
</feature>
<feature type="compositionally biased region" description="Polar residues" evidence="13">
    <location>
        <begin position="1"/>
        <end position="28"/>
    </location>
</feature>
<comment type="caution">
    <text evidence="16">The sequence shown here is derived from an EMBL/GenBank/DDBJ whole genome shotgun (WGS) entry which is preliminary data.</text>
</comment>
<feature type="transmembrane region" description="Helical" evidence="14">
    <location>
        <begin position="147"/>
        <end position="167"/>
    </location>
</feature>
<keyword evidence="17" id="KW-1185">Reference proteome</keyword>
<sequence>MSPQLNDNSTTDNIVFNSNNTISVNDTDAQPPGAPSVSHSQSSASTNAPTTKNESCLNTEGWTFGASVKYTCDDDFVWCSDPGAMENCCKCKASCCSYCKTRNHAQDPYRPCQYKPSMRPTSVSMPISLFSEDEIPPSENKIGRLELGLIIGASAFILLLILVTVMIRTNVRQRREILNLRRTMAERRRNSPSSDNSDDEVSSARDNRIRLSFFFDTVLPDKSNANAVSLRSFRDVMEASENDTHSATTTRKSMNETGPEEGPQVIKRQQSNSSASTSIPDLRKTLSLPKRSQRSLRNVFSSWRKQSSDDECSICLECYKPGEAICVAKADTCNHVFHKACLVEWLKNHDCCPLCRVNLLLEMKK</sequence>
<organism evidence="16 17">
    <name type="scientific">Cylindrotheca closterium</name>
    <dbReference type="NCBI Taxonomy" id="2856"/>
    <lineage>
        <taxon>Eukaryota</taxon>
        <taxon>Sar</taxon>
        <taxon>Stramenopiles</taxon>
        <taxon>Ochrophyta</taxon>
        <taxon>Bacillariophyta</taxon>
        <taxon>Bacillariophyceae</taxon>
        <taxon>Bacillariophycidae</taxon>
        <taxon>Bacillariales</taxon>
        <taxon>Bacillariaceae</taxon>
        <taxon>Cylindrotheca</taxon>
    </lineage>
</organism>
<dbReference type="CDD" id="cd16473">
    <property type="entry name" value="RING-H2_RNF103"/>
    <property type="match status" value="1"/>
</dbReference>
<dbReference type="PROSITE" id="PS50089">
    <property type="entry name" value="ZF_RING_2"/>
    <property type="match status" value="1"/>
</dbReference>
<dbReference type="PANTHER" id="PTHR45977:SF4">
    <property type="entry name" value="RING-TYPE DOMAIN-CONTAINING PROTEIN"/>
    <property type="match status" value="1"/>
</dbReference>
<comment type="subcellular location">
    <subcellularLocation>
        <location evidence="2">Membrane</location>
        <topology evidence="2">Multi-pass membrane protein</topology>
    </subcellularLocation>
</comment>
<evidence type="ECO:0000256" key="5">
    <source>
        <dbReference type="ARBA" id="ARBA00022692"/>
    </source>
</evidence>
<gene>
    <name evidence="16" type="ORF">CYCCA115_LOCUS16425</name>
</gene>
<evidence type="ECO:0000256" key="1">
    <source>
        <dbReference type="ARBA" id="ARBA00000900"/>
    </source>
</evidence>
<evidence type="ECO:0000256" key="10">
    <source>
        <dbReference type="ARBA" id="ARBA00022989"/>
    </source>
</evidence>
<accession>A0AAD2FZK2</accession>
<evidence type="ECO:0000256" key="13">
    <source>
        <dbReference type="SAM" id="MobiDB-lite"/>
    </source>
</evidence>
<dbReference type="SMART" id="SM00184">
    <property type="entry name" value="RING"/>
    <property type="match status" value="1"/>
</dbReference>
<evidence type="ECO:0000256" key="8">
    <source>
        <dbReference type="ARBA" id="ARBA00022786"/>
    </source>
</evidence>
<dbReference type="Pfam" id="PF13639">
    <property type="entry name" value="zf-RING_2"/>
    <property type="match status" value="1"/>
</dbReference>
<dbReference type="GO" id="GO:0016567">
    <property type="term" value="P:protein ubiquitination"/>
    <property type="evidence" value="ECO:0007669"/>
    <property type="project" value="TreeGrafter"/>
</dbReference>
<protein>
    <recommendedName>
        <fullName evidence="3">RING-type E3 ubiquitin transferase</fullName>
        <ecNumber evidence="3">2.3.2.27</ecNumber>
    </recommendedName>
</protein>
<comment type="catalytic activity">
    <reaction evidence="1">
        <text>S-ubiquitinyl-[E2 ubiquitin-conjugating enzyme]-L-cysteine + [acceptor protein]-L-lysine = [E2 ubiquitin-conjugating enzyme]-L-cysteine + N(6)-ubiquitinyl-[acceptor protein]-L-lysine.</text>
        <dbReference type="EC" id="2.3.2.27"/>
    </reaction>
</comment>
<reference evidence="16" key="1">
    <citation type="submission" date="2023-08" db="EMBL/GenBank/DDBJ databases">
        <authorList>
            <person name="Audoor S."/>
            <person name="Bilcke G."/>
        </authorList>
    </citation>
    <scope>NUCLEOTIDE SEQUENCE</scope>
</reference>
<evidence type="ECO:0000259" key="15">
    <source>
        <dbReference type="PROSITE" id="PS50089"/>
    </source>
</evidence>
<evidence type="ECO:0000256" key="2">
    <source>
        <dbReference type="ARBA" id="ARBA00004141"/>
    </source>
</evidence>
<evidence type="ECO:0000313" key="16">
    <source>
        <dbReference type="EMBL" id="CAJ1956847.1"/>
    </source>
</evidence>
<evidence type="ECO:0000313" key="17">
    <source>
        <dbReference type="Proteomes" id="UP001295423"/>
    </source>
</evidence>
<feature type="compositionally biased region" description="Polar residues" evidence="13">
    <location>
        <begin position="245"/>
        <end position="256"/>
    </location>
</feature>
<evidence type="ECO:0000256" key="7">
    <source>
        <dbReference type="ARBA" id="ARBA00022771"/>
    </source>
</evidence>
<dbReference type="SUPFAM" id="SSF57850">
    <property type="entry name" value="RING/U-box"/>
    <property type="match status" value="1"/>
</dbReference>
<evidence type="ECO:0000256" key="4">
    <source>
        <dbReference type="ARBA" id="ARBA00022679"/>
    </source>
</evidence>
<feature type="region of interest" description="Disordered" evidence="13">
    <location>
        <begin position="1"/>
        <end position="54"/>
    </location>
</feature>
<dbReference type="AlphaFoldDB" id="A0AAD2FZK2"/>
<evidence type="ECO:0000256" key="14">
    <source>
        <dbReference type="SAM" id="Phobius"/>
    </source>
</evidence>
<evidence type="ECO:0000256" key="12">
    <source>
        <dbReference type="PROSITE-ProRule" id="PRU00175"/>
    </source>
</evidence>
<feature type="compositionally biased region" description="Low complexity" evidence="13">
    <location>
        <begin position="36"/>
        <end position="45"/>
    </location>
</feature>
<keyword evidence="8" id="KW-0833">Ubl conjugation pathway</keyword>
<evidence type="ECO:0000256" key="6">
    <source>
        <dbReference type="ARBA" id="ARBA00022723"/>
    </source>
</evidence>
<keyword evidence="11 14" id="KW-0472">Membrane</keyword>
<dbReference type="EMBL" id="CAKOGP040001925">
    <property type="protein sequence ID" value="CAJ1956847.1"/>
    <property type="molecule type" value="Genomic_DNA"/>
</dbReference>
<dbReference type="GO" id="GO:0008270">
    <property type="term" value="F:zinc ion binding"/>
    <property type="evidence" value="ECO:0007669"/>
    <property type="project" value="UniProtKB-KW"/>
</dbReference>
<dbReference type="GO" id="GO:0061630">
    <property type="term" value="F:ubiquitin protein ligase activity"/>
    <property type="evidence" value="ECO:0007669"/>
    <property type="project" value="UniProtKB-EC"/>
</dbReference>
<dbReference type="InterPro" id="IPR013083">
    <property type="entry name" value="Znf_RING/FYVE/PHD"/>
</dbReference>